<name>A0A5C3NAA3_9AGAM</name>
<dbReference type="Pfam" id="PF08031">
    <property type="entry name" value="BBE"/>
    <property type="match status" value="1"/>
</dbReference>
<dbReference type="InterPro" id="IPR016166">
    <property type="entry name" value="FAD-bd_PCMH"/>
</dbReference>
<dbReference type="InterPro" id="IPR012951">
    <property type="entry name" value="BBE"/>
</dbReference>
<evidence type="ECO:0000313" key="5">
    <source>
        <dbReference type="EMBL" id="TFK54250.1"/>
    </source>
</evidence>
<dbReference type="EMBL" id="ML213506">
    <property type="protein sequence ID" value="TFK54250.1"/>
    <property type="molecule type" value="Genomic_DNA"/>
</dbReference>
<dbReference type="SUPFAM" id="SSF56176">
    <property type="entry name" value="FAD-binding/transporter-associated domain-like"/>
    <property type="match status" value="1"/>
</dbReference>
<comment type="similarity">
    <text evidence="1">Belongs to the oxygen-dependent FAD-linked oxidoreductase family.</text>
</comment>
<keyword evidence="3" id="KW-0732">Signal</keyword>
<feature type="signal peptide" evidence="3">
    <location>
        <begin position="1"/>
        <end position="24"/>
    </location>
</feature>
<dbReference type="InterPro" id="IPR006094">
    <property type="entry name" value="Oxid_FAD_bind_N"/>
</dbReference>
<proteinExistence type="inferred from homology"/>
<dbReference type="Gene3D" id="3.30.465.10">
    <property type="match status" value="2"/>
</dbReference>
<dbReference type="Gene3D" id="3.40.462.20">
    <property type="match status" value="1"/>
</dbReference>
<evidence type="ECO:0000313" key="6">
    <source>
        <dbReference type="Proteomes" id="UP000305948"/>
    </source>
</evidence>
<dbReference type="InterPro" id="IPR016169">
    <property type="entry name" value="FAD-bd_PCMH_sub2"/>
</dbReference>
<dbReference type="GO" id="GO:0016491">
    <property type="term" value="F:oxidoreductase activity"/>
    <property type="evidence" value="ECO:0007669"/>
    <property type="project" value="UniProtKB-KW"/>
</dbReference>
<accession>A0A5C3NAA3</accession>
<evidence type="ECO:0000259" key="4">
    <source>
        <dbReference type="PROSITE" id="PS51387"/>
    </source>
</evidence>
<evidence type="ECO:0000256" key="1">
    <source>
        <dbReference type="ARBA" id="ARBA00005466"/>
    </source>
</evidence>
<keyword evidence="6" id="KW-1185">Reference proteome</keyword>
<keyword evidence="2" id="KW-0560">Oxidoreductase</keyword>
<organism evidence="5 6">
    <name type="scientific">Heliocybe sulcata</name>
    <dbReference type="NCBI Taxonomy" id="5364"/>
    <lineage>
        <taxon>Eukaryota</taxon>
        <taxon>Fungi</taxon>
        <taxon>Dikarya</taxon>
        <taxon>Basidiomycota</taxon>
        <taxon>Agaricomycotina</taxon>
        <taxon>Agaricomycetes</taxon>
        <taxon>Gloeophyllales</taxon>
        <taxon>Gloeophyllaceae</taxon>
        <taxon>Heliocybe</taxon>
    </lineage>
</organism>
<dbReference type="STRING" id="5364.A0A5C3NAA3"/>
<dbReference type="Pfam" id="PF01565">
    <property type="entry name" value="FAD_binding_4"/>
    <property type="match status" value="1"/>
</dbReference>
<feature type="chain" id="PRO_5022764830" evidence="3">
    <location>
        <begin position="25"/>
        <end position="525"/>
    </location>
</feature>
<dbReference type="PANTHER" id="PTHR13878">
    <property type="entry name" value="GULONOLACTONE OXIDASE"/>
    <property type="match status" value="1"/>
</dbReference>
<evidence type="ECO:0000256" key="2">
    <source>
        <dbReference type="ARBA" id="ARBA00023002"/>
    </source>
</evidence>
<dbReference type="InterPro" id="IPR050432">
    <property type="entry name" value="FAD-linked_Oxidoreductases_BP"/>
</dbReference>
<dbReference type="AlphaFoldDB" id="A0A5C3NAA3"/>
<dbReference type="PROSITE" id="PS51387">
    <property type="entry name" value="FAD_PCMH"/>
    <property type="match status" value="1"/>
</dbReference>
<dbReference type="InterPro" id="IPR036318">
    <property type="entry name" value="FAD-bd_PCMH-like_sf"/>
</dbReference>
<dbReference type="Proteomes" id="UP000305948">
    <property type="component" value="Unassembled WGS sequence"/>
</dbReference>
<protein>
    <submittedName>
        <fullName evidence="5">Isoamyl alcohol oxidase</fullName>
    </submittedName>
</protein>
<sequence>MARIRLRMAMLSIGFSTLCRSVIADATPDAWRSLNKTVGDRLRTGIPVSQFCFSVVNGQQAAVNQTACAEVEQNYHDPLFRVSNYGAWMQPQWETCQRTAEQCLLDSIRPTDPRAWTSYNCSQGSISPYYIEVQNASDVQAAFKFASAFGVPLSIKNTGHDYKGRAGAKGSLALWTHSLKTISYNAKFIPEGCSTSYNAMTIVIMSKAGVGWQDVYQFADEQNVTIVGGYHQTVGASGGWVMGGGHSILSPNFGLGVDRVLQFKVVTPDGVYRAANKCQNSDLFWALRGGGVVTEHSLQWGRDGWGGHIAGPLLIHVTPKLTLTEARKSVTPAIEYALSQNGTATVETLTWWNFFQKYVTGAQASVGTGNILGTRLISVSLFETAHGRAQIMQALSVVLQYANQYIVAGTPLLYDYKNGTTSVTPAWRNALWLVVINFNDTLAMKKDKYGLVTNITQHMRDISPGSGAYFNEGDVYEPDHATSYWGPNYPQLLRIKEKYDPEHLLDCWQYVGWRGADDSRYKCYV</sequence>
<reference evidence="5 6" key="1">
    <citation type="journal article" date="2019" name="Nat. Ecol. Evol.">
        <title>Megaphylogeny resolves global patterns of mushroom evolution.</title>
        <authorList>
            <person name="Varga T."/>
            <person name="Krizsan K."/>
            <person name="Foldi C."/>
            <person name="Dima B."/>
            <person name="Sanchez-Garcia M."/>
            <person name="Sanchez-Ramirez S."/>
            <person name="Szollosi G.J."/>
            <person name="Szarkandi J.G."/>
            <person name="Papp V."/>
            <person name="Albert L."/>
            <person name="Andreopoulos W."/>
            <person name="Angelini C."/>
            <person name="Antonin V."/>
            <person name="Barry K.W."/>
            <person name="Bougher N.L."/>
            <person name="Buchanan P."/>
            <person name="Buyck B."/>
            <person name="Bense V."/>
            <person name="Catcheside P."/>
            <person name="Chovatia M."/>
            <person name="Cooper J."/>
            <person name="Damon W."/>
            <person name="Desjardin D."/>
            <person name="Finy P."/>
            <person name="Geml J."/>
            <person name="Haridas S."/>
            <person name="Hughes K."/>
            <person name="Justo A."/>
            <person name="Karasinski D."/>
            <person name="Kautmanova I."/>
            <person name="Kiss B."/>
            <person name="Kocsube S."/>
            <person name="Kotiranta H."/>
            <person name="LaButti K.M."/>
            <person name="Lechner B.E."/>
            <person name="Liimatainen K."/>
            <person name="Lipzen A."/>
            <person name="Lukacs Z."/>
            <person name="Mihaltcheva S."/>
            <person name="Morgado L.N."/>
            <person name="Niskanen T."/>
            <person name="Noordeloos M.E."/>
            <person name="Ohm R.A."/>
            <person name="Ortiz-Santana B."/>
            <person name="Ovrebo C."/>
            <person name="Racz N."/>
            <person name="Riley R."/>
            <person name="Savchenko A."/>
            <person name="Shiryaev A."/>
            <person name="Soop K."/>
            <person name="Spirin V."/>
            <person name="Szebenyi C."/>
            <person name="Tomsovsky M."/>
            <person name="Tulloss R.E."/>
            <person name="Uehling J."/>
            <person name="Grigoriev I.V."/>
            <person name="Vagvolgyi C."/>
            <person name="Papp T."/>
            <person name="Martin F.M."/>
            <person name="Miettinen O."/>
            <person name="Hibbett D.S."/>
            <person name="Nagy L.G."/>
        </authorList>
    </citation>
    <scope>NUCLEOTIDE SEQUENCE [LARGE SCALE GENOMIC DNA]</scope>
    <source>
        <strain evidence="5 6">OMC1185</strain>
    </source>
</reference>
<dbReference type="PANTHER" id="PTHR13878:SF91">
    <property type="entry name" value="FAD BINDING DOMAIN PROTEIN (AFU_ORTHOLOGUE AFUA_6G12070)-RELATED"/>
    <property type="match status" value="1"/>
</dbReference>
<gene>
    <name evidence="5" type="ORF">OE88DRAFT_1711150</name>
</gene>
<dbReference type="GO" id="GO:0071949">
    <property type="term" value="F:FAD binding"/>
    <property type="evidence" value="ECO:0007669"/>
    <property type="project" value="InterPro"/>
</dbReference>
<dbReference type="OrthoDB" id="9983560at2759"/>
<feature type="domain" description="FAD-binding PCMH-type" evidence="4">
    <location>
        <begin position="123"/>
        <end position="303"/>
    </location>
</feature>
<evidence type="ECO:0000256" key="3">
    <source>
        <dbReference type="SAM" id="SignalP"/>
    </source>
</evidence>